<proteinExistence type="predicted"/>
<protein>
    <submittedName>
        <fullName evidence="1">Uncharacterized protein</fullName>
    </submittedName>
</protein>
<organism evidence="1 2">
    <name type="scientific">Bdellovibrio bacteriovorus</name>
    <dbReference type="NCBI Taxonomy" id="959"/>
    <lineage>
        <taxon>Bacteria</taxon>
        <taxon>Pseudomonadati</taxon>
        <taxon>Bdellovibrionota</taxon>
        <taxon>Bdellovibrionia</taxon>
        <taxon>Bdellovibrionales</taxon>
        <taxon>Pseudobdellovibrionaceae</taxon>
        <taxon>Bdellovibrio</taxon>
    </lineage>
</organism>
<evidence type="ECO:0000313" key="1">
    <source>
        <dbReference type="EMBL" id="KYG65690.1"/>
    </source>
</evidence>
<dbReference type="AlphaFoldDB" id="A0A150WMQ1"/>
<dbReference type="Proteomes" id="UP000075320">
    <property type="component" value="Unassembled WGS sequence"/>
</dbReference>
<sequence>MGLIAFPGIVLAQNAPTPQQPYITFIIAEHYQNSALHLLKRAQKAGVSYLGTENPVSLDTLIQRASEIKYVALENFVKPEGAYRHTAFYSPSTKTVFINLYSPVDTDLISVLALHEILGALGYNDSDYDISLGLFLYTNASLKAPGKVSSDQSKYITLSEINRAFDRQAFVIPGPDSFLNYGGVNFVGGAGDIRSLRYKHDILVLLWSLDFDETIKRLYSKAFFQMSFEFGSSNSEIQFVKKRQPLRSLGDVLVIVPEDRNLLPAIPTADLLTIASFVNDHLGLIHDAK</sequence>
<dbReference type="EMBL" id="LUKE01000001">
    <property type="protein sequence ID" value="KYG65690.1"/>
    <property type="molecule type" value="Genomic_DNA"/>
</dbReference>
<accession>A0A150WMQ1</accession>
<comment type="caution">
    <text evidence="1">The sequence shown here is derived from an EMBL/GenBank/DDBJ whole genome shotgun (WGS) entry which is preliminary data.</text>
</comment>
<name>A0A150WMQ1_BDEBC</name>
<keyword evidence="2" id="KW-1185">Reference proteome</keyword>
<reference evidence="1 2" key="1">
    <citation type="submission" date="2016-03" db="EMBL/GenBank/DDBJ databases">
        <authorList>
            <person name="Ploux O."/>
        </authorList>
    </citation>
    <scope>NUCLEOTIDE SEQUENCE [LARGE SCALE GENOMIC DNA]</scope>
    <source>
        <strain evidence="1 2">R0</strain>
    </source>
</reference>
<evidence type="ECO:0000313" key="2">
    <source>
        <dbReference type="Proteomes" id="UP000075320"/>
    </source>
</evidence>
<gene>
    <name evidence="1" type="ORF">AZI86_01035</name>
</gene>